<dbReference type="CDD" id="cd02440">
    <property type="entry name" value="AdoMet_MTases"/>
    <property type="match status" value="1"/>
</dbReference>
<evidence type="ECO:0000313" key="3">
    <source>
        <dbReference type="Proteomes" id="UP000276417"/>
    </source>
</evidence>
<dbReference type="InterPro" id="IPR050508">
    <property type="entry name" value="Methyltransf_Superfamily"/>
</dbReference>
<proteinExistence type="predicted"/>
<dbReference type="Pfam" id="PF08241">
    <property type="entry name" value="Methyltransf_11"/>
    <property type="match status" value="1"/>
</dbReference>
<keyword evidence="2" id="KW-0489">Methyltransferase</keyword>
<dbReference type="OrthoDB" id="69144at2"/>
<dbReference type="AlphaFoldDB" id="A0A3G8YAI8"/>
<gene>
    <name evidence="2" type="ORF">EHF33_04900</name>
</gene>
<dbReference type="GO" id="GO:0008757">
    <property type="term" value="F:S-adenosylmethionine-dependent methyltransferase activity"/>
    <property type="evidence" value="ECO:0007669"/>
    <property type="project" value="InterPro"/>
</dbReference>
<dbReference type="GO" id="GO:0032259">
    <property type="term" value="P:methylation"/>
    <property type="evidence" value="ECO:0007669"/>
    <property type="project" value="UniProtKB-KW"/>
</dbReference>
<feature type="domain" description="Methyltransferase type 11" evidence="1">
    <location>
        <begin position="88"/>
        <end position="180"/>
    </location>
</feature>
<dbReference type="EMBL" id="CP034183">
    <property type="protein sequence ID" value="AZI42165.1"/>
    <property type="molecule type" value="Genomic_DNA"/>
</dbReference>
<keyword evidence="3" id="KW-1185">Reference proteome</keyword>
<reference evidence="2 3" key="1">
    <citation type="submission" date="2018-11" db="EMBL/GenBank/DDBJ databases">
        <title>Deinococcus shelandsis sp. nov., isolated from South Shetland Islands soil of Antarctica.</title>
        <authorList>
            <person name="Tian J."/>
        </authorList>
    </citation>
    <scope>NUCLEOTIDE SEQUENCE [LARGE SCALE GENOMIC DNA]</scope>
    <source>
        <strain evidence="2 3">S14-83T</strain>
    </source>
</reference>
<keyword evidence="2" id="KW-0808">Transferase</keyword>
<dbReference type="Proteomes" id="UP000276417">
    <property type="component" value="Chromosome 1"/>
</dbReference>
<dbReference type="SUPFAM" id="SSF53335">
    <property type="entry name" value="S-adenosyl-L-methionine-dependent methyltransferases"/>
    <property type="match status" value="1"/>
</dbReference>
<dbReference type="InterPro" id="IPR013216">
    <property type="entry name" value="Methyltransf_11"/>
</dbReference>
<dbReference type="KEGG" id="dph:EHF33_04900"/>
<sequence>MSGSGQLEQSVIEGTVNFSSVGSAAARPISPSARTPAQRSNMLDLTARGYALWRAHSLSLLTGGPLPLSREAEYFLSLCRPQAGQHWLDVGTSAGFYAGVLARAGAEVLACDISPAMLREAARREPDSRIQYALLNAEHTGLPAESLDGVSIGATLNETACPQQMFAEAQRLLRPGGQLWVMALGRDGTAKQALLSRLGGLSFPDEAQLDAWLPQMRCVDGWRRSNVLFRHWIKPNGQGDV</sequence>
<protein>
    <submittedName>
        <fullName evidence="2">Class I SAM-dependent methyltransferase</fullName>
    </submittedName>
</protein>
<evidence type="ECO:0000259" key="1">
    <source>
        <dbReference type="Pfam" id="PF08241"/>
    </source>
</evidence>
<dbReference type="Gene3D" id="3.40.50.150">
    <property type="entry name" value="Vaccinia Virus protein VP39"/>
    <property type="match status" value="1"/>
</dbReference>
<dbReference type="InterPro" id="IPR029063">
    <property type="entry name" value="SAM-dependent_MTases_sf"/>
</dbReference>
<organism evidence="2 3">
    <name type="scientific">Deinococcus psychrotolerans</name>
    <dbReference type="NCBI Taxonomy" id="2489213"/>
    <lineage>
        <taxon>Bacteria</taxon>
        <taxon>Thermotogati</taxon>
        <taxon>Deinococcota</taxon>
        <taxon>Deinococci</taxon>
        <taxon>Deinococcales</taxon>
        <taxon>Deinococcaceae</taxon>
        <taxon>Deinococcus</taxon>
    </lineage>
</organism>
<dbReference type="PANTHER" id="PTHR42912">
    <property type="entry name" value="METHYLTRANSFERASE"/>
    <property type="match status" value="1"/>
</dbReference>
<accession>A0A3G8YAI8</accession>
<evidence type="ECO:0000313" key="2">
    <source>
        <dbReference type="EMBL" id="AZI42165.1"/>
    </source>
</evidence>
<name>A0A3G8YAI8_9DEIO</name>